<dbReference type="RefSeq" id="WP_078830135.1">
    <property type="nucleotide sequence ID" value="NZ_FUWH01000002.1"/>
</dbReference>
<dbReference type="AlphaFoldDB" id="A0A1T4KX74"/>
<reference evidence="2 3" key="1">
    <citation type="submission" date="2017-02" db="EMBL/GenBank/DDBJ databases">
        <authorList>
            <person name="Peterson S.W."/>
        </authorList>
    </citation>
    <scope>NUCLEOTIDE SEQUENCE [LARGE SCALE GENOMIC DNA]</scope>
    <source>
        <strain evidence="2 3">DSM 22335</strain>
    </source>
</reference>
<proteinExistence type="predicted"/>
<name>A0A1T4KX74_9BACT</name>
<evidence type="ECO:0000259" key="1">
    <source>
        <dbReference type="Pfam" id="PF02589"/>
    </source>
</evidence>
<dbReference type="Gene3D" id="3.40.50.10420">
    <property type="entry name" value="NagB/RpiA/CoA transferase-like"/>
    <property type="match status" value="1"/>
</dbReference>
<keyword evidence="3" id="KW-1185">Reference proteome</keyword>
<organism evidence="2 3">
    <name type="scientific">Sediminibacterium ginsengisoli</name>
    <dbReference type="NCBI Taxonomy" id="413434"/>
    <lineage>
        <taxon>Bacteria</taxon>
        <taxon>Pseudomonadati</taxon>
        <taxon>Bacteroidota</taxon>
        <taxon>Chitinophagia</taxon>
        <taxon>Chitinophagales</taxon>
        <taxon>Chitinophagaceae</taxon>
        <taxon>Sediminibacterium</taxon>
    </lineage>
</organism>
<accession>A0A1T4KX74</accession>
<dbReference type="STRING" id="413434.SAMN04488132_102166"/>
<sequence>MSSRDEILSMIRENRPAFSPLPEIPVFIHEKPLAEWFTETLTGIGGKVVHLKDTGEVETRIQQQHGGVINTTDLSAAAKYRHATAQELEAVDTVIVPGIIAVAENAAVWVNEKDMINRLLPFICRQLIIIVQLTDLVPDMHSAYKKIRIDEAGFGVFIAGPSKTADIEQSLVIGAHGPLAMEVWFVGE</sequence>
<protein>
    <submittedName>
        <fullName evidence="2">L-lactate dehydrogenase complex protein LldG</fullName>
    </submittedName>
</protein>
<dbReference type="Pfam" id="PF02589">
    <property type="entry name" value="LUD_dom"/>
    <property type="match status" value="1"/>
</dbReference>
<evidence type="ECO:0000313" key="2">
    <source>
        <dbReference type="EMBL" id="SJZ46917.1"/>
    </source>
</evidence>
<dbReference type="EMBL" id="FUWH01000002">
    <property type="protein sequence ID" value="SJZ46917.1"/>
    <property type="molecule type" value="Genomic_DNA"/>
</dbReference>
<gene>
    <name evidence="2" type="ORF">SAMN04488132_102166</name>
</gene>
<evidence type="ECO:0000313" key="3">
    <source>
        <dbReference type="Proteomes" id="UP000190888"/>
    </source>
</evidence>
<dbReference type="InterPro" id="IPR037171">
    <property type="entry name" value="NagB/RpiA_transferase-like"/>
</dbReference>
<dbReference type="PANTHER" id="PTHR43682:SF1">
    <property type="entry name" value="LACTATE UTILIZATION PROTEIN C"/>
    <property type="match status" value="1"/>
</dbReference>
<dbReference type="Proteomes" id="UP000190888">
    <property type="component" value="Unassembled WGS sequence"/>
</dbReference>
<feature type="domain" description="LUD" evidence="1">
    <location>
        <begin position="60"/>
        <end position="185"/>
    </location>
</feature>
<dbReference type="SUPFAM" id="SSF100950">
    <property type="entry name" value="NagB/RpiA/CoA transferase-like"/>
    <property type="match status" value="1"/>
</dbReference>
<dbReference type="InterPro" id="IPR003741">
    <property type="entry name" value="LUD_dom"/>
</dbReference>
<dbReference type="InterPro" id="IPR024185">
    <property type="entry name" value="FTHF_cligase-like_sf"/>
</dbReference>
<dbReference type="OrthoDB" id="9794157at2"/>
<dbReference type="PANTHER" id="PTHR43682">
    <property type="entry name" value="LACTATE UTILIZATION PROTEIN C"/>
    <property type="match status" value="1"/>
</dbReference>